<keyword evidence="2" id="KW-1185">Reference proteome</keyword>
<dbReference type="OrthoDB" id="3194761at2"/>
<comment type="caution">
    <text evidence="1">The sequence shown here is derived from an EMBL/GenBank/DDBJ whole genome shotgun (WGS) entry which is preliminary data.</text>
</comment>
<name>A0A4R6Q5X6_9FIRM</name>
<dbReference type="AlphaFoldDB" id="A0A4R6Q5X6"/>
<proteinExistence type="predicted"/>
<sequence>MLEYEELEEIIDTVTSKITLANRMGELETLLEKWELLDLIRSEPVYETKKDGIILVIGDSEVKENNLDGIIKSLGLDKNRFEFCLGYDKPKTYQYSKLQYNTNYRAVIFGPVPHSSTGKKDSGSVIAEMKSHEGYPRVEVLSSNHALKITKTNFKNKLEELISENYI</sequence>
<evidence type="ECO:0000313" key="1">
    <source>
        <dbReference type="EMBL" id="TDP56409.1"/>
    </source>
</evidence>
<organism evidence="1 2">
    <name type="scientific">Aminicella lysinilytica</name>
    <dbReference type="NCBI Taxonomy" id="433323"/>
    <lineage>
        <taxon>Bacteria</taxon>
        <taxon>Bacillati</taxon>
        <taxon>Bacillota</taxon>
        <taxon>Clostridia</taxon>
        <taxon>Peptostreptococcales</taxon>
        <taxon>Anaerovoracaceae</taxon>
        <taxon>Aminicella</taxon>
    </lineage>
</organism>
<gene>
    <name evidence="1" type="ORF">EV211_11531</name>
</gene>
<dbReference type="Proteomes" id="UP000295500">
    <property type="component" value="Unassembled WGS sequence"/>
</dbReference>
<dbReference type="RefSeq" id="WP_133528376.1">
    <property type="nucleotide sequence ID" value="NZ_SNXO01000015.1"/>
</dbReference>
<reference evidence="1 2" key="1">
    <citation type="submission" date="2019-03" db="EMBL/GenBank/DDBJ databases">
        <title>Genomic Encyclopedia of Type Strains, Phase IV (KMG-IV): sequencing the most valuable type-strain genomes for metagenomic binning, comparative biology and taxonomic classification.</title>
        <authorList>
            <person name="Goeker M."/>
        </authorList>
    </citation>
    <scope>NUCLEOTIDE SEQUENCE [LARGE SCALE GENOMIC DNA]</scope>
    <source>
        <strain evidence="1 2">DSM 28287</strain>
    </source>
</reference>
<evidence type="ECO:0000313" key="2">
    <source>
        <dbReference type="Proteomes" id="UP000295500"/>
    </source>
</evidence>
<protein>
    <submittedName>
        <fullName evidence="1">Uncharacterized protein</fullName>
    </submittedName>
</protein>
<dbReference type="EMBL" id="SNXO01000015">
    <property type="protein sequence ID" value="TDP56409.1"/>
    <property type="molecule type" value="Genomic_DNA"/>
</dbReference>
<accession>A0A4R6Q5X6</accession>